<dbReference type="InterPro" id="IPR032710">
    <property type="entry name" value="NTF2-like_dom_sf"/>
</dbReference>
<evidence type="ECO:0000313" key="2">
    <source>
        <dbReference type="EMBL" id="SCF24453.1"/>
    </source>
</evidence>
<evidence type="ECO:0000259" key="1">
    <source>
        <dbReference type="Pfam" id="PF13577"/>
    </source>
</evidence>
<feature type="domain" description="SnoaL-like" evidence="1">
    <location>
        <begin position="8"/>
        <end position="131"/>
    </location>
</feature>
<proteinExistence type="predicted"/>
<keyword evidence="3" id="KW-1185">Reference proteome</keyword>
<dbReference type="AlphaFoldDB" id="A0A1C4YUP0"/>
<dbReference type="EMBL" id="LT607413">
    <property type="protein sequence ID" value="SCF24453.1"/>
    <property type="molecule type" value="Genomic_DNA"/>
</dbReference>
<dbReference type="Proteomes" id="UP000198253">
    <property type="component" value="Chromosome I"/>
</dbReference>
<name>A0A1C4YUP0_MICEC</name>
<dbReference type="Pfam" id="PF13577">
    <property type="entry name" value="SnoaL_4"/>
    <property type="match status" value="1"/>
</dbReference>
<dbReference type="RefSeq" id="WP_088983309.1">
    <property type="nucleotide sequence ID" value="NZ_LT607413.1"/>
</dbReference>
<dbReference type="InterPro" id="IPR037401">
    <property type="entry name" value="SnoaL-like"/>
</dbReference>
<accession>A0A1C4YUP0</accession>
<dbReference type="SUPFAM" id="SSF54427">
    <property type="entry name" value="NTF2-like"/>
    <property type="match status" value="1"/>
</dbReference>
<reference evidence="3" key="1">
    <citation type="submission" date="2016-06" db="EMBL/GenBank/DDBJ databases">
        <authorList>
            <person name="Varghese N."/>
            <person name="Submissions Spin"/>
        </authorList>
    </citation>
    <scope>NUCLEOTIDE SEQUENCE [LARGE SCALE GENOMIC DNA]</scope>
    <source>
        <strain evidence="3">DSM 43816</strain>
    </source>
</reference>
<protein>
    <submittedName>
        <fullName evidence="2">SnoaL-like domain-containing protein</fullName>
    </submittedName>
</protein>
<evidence type="ECO:0000313" key="3">
    <source>
        <dbReference type="Proteomes" id="UP000198253"/>
    </source>
</evidence>
<dbReference type="OrthoDB" id="7605094at2"/>
<dbReference type="Gene3D" id="3.10.450.50">
    <property type="match status" value="1"/>
</dbReference>
<organism evidence="2 3">
    <name type="scientific">Micromonospora echinospora</name>
    <name type="common">Micromonospora purpurea</name>
    <dbReference type="NCBI Taxonomy" id="1877"/>
    <lineage>
        <taxon>Bacteria</taxon>
        <taxon>Bacillati</taxon>
        <taxon>Actinomycetota</taxon>
        <taxon>Actinomycetes</taxon>
        <taxon>Micromonosporales</taxon>
        <taxon>Micromonosporaceae</taxon>
        <taxon>Micromonospora</taxon>
    </lineage>
</organism>
<dbReference type="InParanoid" id="A0A1C4YUP0"/>
<sequence length="155" mass="17478">MTDAVLAELRDRARIADTLHAYSQGVDRVDIDLLLDLFTGDAAFDYGHGNVTRGRAALAELFRAATGRYTATNHHCSTINYLELGEGRAQTVTYVYAFHQNGDSGLQLHVWGNYEDSLVDEGDRWRIRERRVRVAGVKTTAAEDVPERFERYARS</sequence>
<gene>
    <name evidence="2" type="ORF">GA0070618_4403</name>
</gene>